<keyword evidence="2" id="KW-1185">Reference proteome</keyword>
<dbReference type="InterPro" id="IPR022025">
    <property type="entry name" value="Amidoligase_2"/>
</dbReference>
<evidence type="ECO:0000313" key="1">
    <source>
        <dbReference type="EMBL" id="ONM44380.1"/>
    </source>
</evidence>
<gene>
    <name evidence="1" type="ORF">BXT89_08170</name>
</gene>
<proteinExistence type="predicted"/>
<protein>
    <submittedName>
        <fullName evidence="1">Alpha-L-fucosidase</fullName>
    </submittedName>
</protein>
<dbReference type="STRING" id="254161.SAMN05216256_10622"/>
<accession>A0A1S8DIF6</accession>
<reference evidence="1 2" key="1">
    <citation type="submission" date="2017-01" db="EMBL/GenBank/DDBJ databases">
        <title>Draft genome sequence of Pseudomonas pachastrellae type strain CCUG 46540T from a deep sea.</title>
        <authorList>
            <person name="Gomila M."/>
            <person name="Mulet M."/>
            <person name="Lalucat J."/>
            <person name="Garcia-Valdes E."/>
        </authorList>
    </citation>
    <scope>NUCLEOTIDE SEQUENCE [LARGE SCALE GENOMIC DNA]</scope>
    <source>
        <strain evidence="1 2">CCUG 46540</strain>
    </source>
</reference>
<sequence length="331" mass="38180">MSTLVMPPRTRTSDGALRRVGVELEMNGIDIDSLSQLVAGEGNYQIEKPGRYERRLTGDEAGDWVVELDSSLVKRLGRKPRPEDPRSAELMSSAEDALIWVAEALVPAELVSPPLPLDRLDEMNALIARLREAGAKGTGDRLTNAFGMQFNPEIPDDRPETITAYLKAFLCLYDWLAERTEVNLTRRITTYVDPFPAAYVKRVTTPEYWPDQARLIDDYLEHNPTRNRALDMLPLFRHLDEQRVLARAPDPLIKARPTFHYRLPDCRIDKPGWDMTPAWNDWLQIERLACDRERLQRCCEAYQQWLHQGLSRLLESWPRQLERDWLSSEAS</sequence>
<dbReference type="Pfam" id="PF12224">
    <property type="entry name" value="Amidoligase_2"/>
    <property type="match status" value="1"/>
</dbReference>
<dbReference type="AlphaFoldDB" id="A0A1S8DIF6"/>
<dbReference type="EMBL" id="MUBC01000014">
    <property type="protein sequence ID" value="ONM44380.1"/>
    <property type="molecule type" value="Genomic_DNA"/>
</dbReference>
<name>A0A1S8DIF6_9GAMM</name>
<comment type="caution">
    <text evidence="1">The sequence shown here is derived from an EMBL/GenBank/DDBJ whole genome shotgun (WGS) entry which is preliminary data.</text>
</comment>
<dbReference type="RefSeq" id="WP_083726532.1">
    <property type="nucleotide sequence ID" value="NZ_FOUD01000006.1"/>
</dbReference>
<dbReference type="OrthoDB" id="5597599at2"/>
<evidence type="ECO:0000313" key="2">
    <source>
        <dbReference type="Proteomes" id="UP000242847"/>
    </source>
</evidence>
<organism evidence="1 2">
    <name type="scientific">Halopseudomonas pachastrellae</name>
    <dbReference type="NCBI Taxonomy" id="254161"/>
    <lineage>
        <taxon>Bacteria</taxon>
        <taxon>Pseudomonadati</taxon>
        <taxon>Pseudomonadota</taxon>
        <taxon>Gammaproteobacteria</taxon>
        <taxon>Pseudomonadales</taxon>
        <taxon>Pseudomonadaceae</taxon>
        <taxon>Halopseudomonas</taxon>
    </lineage>
</organism>
<dbReference type="Proteomes" id="UP000242847">
    <property type="component" value="Unassembled WGS sequence"/>
</dbReference>